<reference evidence="19" key="1">
    <citation type="submission" date="2017-04" db="EMBL/GenBank/DDBJ databases">
        <authorList>
            <person name="Varghese N."/>
            <person name="Submissions S."/>
        </authorList>
    </citation>
    <scope>NUCLEOTIDE SEQUENCE [LARGE SCALE GENOMIC DNA]</scope>
    <source>
        <strain evidence="19">USBA 82</strain>
    </source>
</reference>
<dbReference type="EMBL" id="FXBB01000022">
    <property type="protein sequence ID" value="SMG36827.1"/>
    <property type="molecule type" value="Genomic_DNA"/>
</dbReference>
<comment type="cofactor">
    <cofactor evidence="13 15">
        <name>FAD</name>
        <dbReference type="ChEBI" id="CHEBI:57692"/>
    </cofactor>
    <text evidence="13 15">Binds 1 FAD per subunit.</text>
</comment>
<dbReference type="Gene3D" id="3.30.390.30">
    <property type="match status" value="1"/>
</dbReference>
<dbReference type="EC" id="1.8.1.4" evidence="3 15"/>
<keyword evidence="19" id="KW-1185">Reference proteome</keyword>
<dbReference type="SUPFAM" id="SSF51905">
    <property type="entry name" value="FAD/NAD(P)-binding domain"/>
    <property type="match status" value="1"/>
</dbReference>
<dbReference type="Proteomes" id="UP000193355">
    <property type="component" value="Unassembled WGS sequence"/>
</dbReference>
<dbReference type="FunFam" id="3.30.390.30:FF:000001">
    <property type="entry name" value="Dihydrolipoyl dehydrogenase"/>
    <property type="match status" value="1"/>
</dbReference>
<dbReference type="PROSITE" id="PS00076">
    <property type="entry name" value="PYRIDINE_REDOX_1"/>
    <property type="match status" value="1"/>
</dbReference>
<evidence type="ECO:0000256" key="4">
    <source>
        <dbReference type="ARBA" id="ARBA00022490"/>
    </source>
</evidence>
<keyword evidence="8 13" id="KW-0520">NAD</keyword>
<dbReference type="Gene3D" id="3.50.50.60">
    <property type="entry name" value="FAD/NAD(P)-binding domain"/>
    <property type="match status" value="2"/>
</dbReference>
<keyword evidence="4" id="KW-0963">Cytoplasm</keyword>
<evidence type="ECO:0000256" key="6">
    <source>
        <dbReference type="ARBA" id="ARBA00022827"/>
    </source>
</evidence>
<keyword evidence="10 15" id="KW-0676">Redox-active center</keyword>
<feature type="domain" description="FAD/NAD(P)-binding" evidence="17">
    <location>
        <begin position="3"/>
        <end position="317"/>
    </location>
</feature>
<accession>A0A1X7K7M5</accession>
<dbReference type="PANTHER" id="PTHR22912:SF217">
    <property type="entry name" value="DIHYDROLIPOYL DEHYDROGENASE"/>
    <property type="match status" value="1"/>
</dbReference>
<keyword evidence="5 15" id="KW-0285">Flavoprotein</keyword>
<dbReference type="GO" id="GO:0005737">
    <property type="term" value="C:cytoplasm"/>
    <property type="evidence" value="ECO:0007669"/>
    <property type="project" value="UniProtKB-SubCell"/>
</dbReference>
<protein>
    <recommendedName>
        <fullName evidence="3 15">Dihydrolipoyl dehydrogenase</fullName>
        <ecNumber evidence="3 15">1.8.1.4</ecNumber>
    </recommendedName>
</protein>
<evidence type="ECO:0000256" key="8">
    <source>
        <dbReference type="ARBA" id="ARBA00023027"/>
    </source>
</evidence>
<dbReference type="Pfam" id="PF02852">
    <property type="entry name" value="Pyr_redox_dim"/>
    <property type="match status" value="1"/>
</dbReference>
<evidence type="ECO:0000313" key="19">
    <source>
        <dbReference type="Proteomes" id="UP000193355"/>
    </source>
</evidence>
<comment type="catalytic activity">
    <reaction evidence="11 15">
        <text>N(6)-[(R)-dihydrolipoyl]-L-lysyl-[protein] + NAD(+) = N(6)-[(R)-lipoyl]-L-lysyl-[protein] + NADH + H(+)</text>
        <dbReference type="Rhea" id="RHEA:15045"/>
        <dbReference type="Rhea" id="RHEA-COMP:10474"/>
        <dbReference type="Rhea" id="RHEA-COMP:10475"/>
        <dbReference type="ChEBI" id="CHEBI:15378"/>
        <dbReference type="ChEBI" id="CHEBI:57540"/>
        <dbReference type="ChEBI" id="CHEBI:57945"/>
        <dbReference type="ChEBI" id="CHEBI:83099"/>
        <dbReference type="ChEBI" id="CHEBI:83100"/>
        <dbReference type="EC" id="1.8.1.4"/>
    </reaction>
</comment>
<keyword evidence="6 13" id="KW-0274">FAD</keyword>
<dbReference type="PIRSF" id="PIRSF000350">
    <property type="entry name" value="Mercury_reductase_MerA"/>
    <property type="match status" value="1"/>
</dbReference>
<keyword evidence="13" id="KW-0547">Nucleotide-binding</keyword>
<evidence type="ECO:0000259" key="16">
    <source>
        <dbReference type="Pfam" id="PF02852"/>
    </source>
</evidence>
<feature type="binding site" evidence="13">
    <location>
        <position position="302"/>
    </location>
    <ligand>
        <name>FAD</name>
        <dbReference type="ChEBI" id="CHEBI:57692"/>
    </ligand>
</feature>
<evidence type="ECO:0000256" key="2">
    <source>
        <dbReference type="ARBA" id="ARBA00007532"/>
    </source>
</evidence>
<comment type="miscellaneous">
    <text evidence="15">The active site is a redox-active disulfide bond.</text>
</comment>
<dbReference type="PANTHER" id="PTHR22912">
    <property type="entry name" value="DISULFIDE OXIDOREDUCTASE"/>
    <property type="match status" value="1"/>
</dbReference>
<dbReference type="InterPro" id="IPR001100">
    <property type="entry name" value="Pyr_nuc-diS_OxRdtase"/>
</dbReference>
<keyword evidence="7 15" id="KW-0560">Oxidoreductase</keyword>
<dbReference type="Pfam" id="PF07992">
    <property type="entry name" value="Pyr_redox_2"/>
    <property type="match status" value="1"/>
</dbReference>
<gene>
    <name evidence="18" type="ORF">SAMN06275492_12222</name>
</gene>
<dbReference type="InterPro" id="IPR036188">
    <property type="entry name" value="FAD/NAD-bd_sf"/>
</dbReference>
<dbReference type="NCBIfam" id="TIGR01350">
    <property type="entry name" value="lipoamide_DH"/>
    <property type="match status" value="1"/>
</dbReference>
<evidence type="ECO:0000256" key="13">
    <source>
        <dbReference type="PIRSR" id="PIRSR000350-3"/>
    </source>
</evidence>
<feature type="domain" description="Pyridine nucleotide-disulphide oxidoreductase dimerisation" evidence="16">
    <location>
        <begin position="336"/>
        <end position="445"/>
    </location>
</feature>
<comment type="subcellular location">
    <subcellularLocation>
        <location evidence="1">Cytoplasm</location>
    </subcellularLocation>
</comment>
<dbReference type="InterPro" id="IPR023753">
    <property type="entry name" value="FAD/NAD-binding_dom"/>
</dbReference>
<dbReference type="SUPFAM" id="SSF55424">
    <property type="entry name" value="FAD/NAD-linked reductases, dimerisation (C-terminal) domain"/>
    <property type="match status" value="1"/>
</dbReference>
<sequence>MTKVAVIGGGPGGYVCAVRLAQLGASVTLIERERLGGTCLNWGCIPTKVLVHTAELYHETKNCSDLGLDVKDPSINWPNLMARKNGVVDQLVGGVQGLMVANGVEVLEGEASFSSPRSLQVGGRTVEFDAAVIATGSETVIPPIPGVDLPEVVTSKEALSFPSIPQSLTVVGGGVIGMEFACLYANMGTEVSVVEMLDSVLPPIDREISAIARGRMEAMGVKFYTSAKVTAFKKGDHGVTTSVETGEGTVYLDSQWVLMSVGRRANTGSLALEKAGVDHDRGKIAVDRHMATSVPGIYAIGDCCSPIQLAHVASAEGEVAAENIMGHSRSMDYKTVPSGVYTIPEIGSVGLTEEEAKRRGHSVKIGRFPLSSNGKSLIMKGYDGLVKFVVDGKYDEILGVHIIGPRATDLIVEGALALRLEATTEEIITTIHGHPTVGEALAEAAMDCDGRAIHRPPRK</sequence>
<organism evidence="18 19">
    <name type="scientific">Dethiosulfovibrio salsuginis</name>
    <dbReference type="NCBI Taxonomy" id="561720"/>
    <lineage>
        <taxon>Bacteria</taxon>
        <taxon>Thermotogati</taxon>
        <taxon>Synergistota</taxon>
        <taxon>Synergistia</taxon>
        <taxon>Synergistales</taxon>
        <taxon>Dethiosulfovibrionaceae</taxon>
        <taxon>Dethiosulfovibrio</taxon>
    </lineage>
</organism>
<dbReference type="AlphaFoldDB" id="A0A1X7K7M5"/>
<feature type="disulfide bond" description="Redox-active" evidence="14">
    <location>
        <begin position="39"/>
        <end position="44"/>
    </location>
</feature>
<feature type="binding site" evidence="13">
    <location>
        <begin position="172"/>
        <end position="179"/>
    </location>
    <ligand>
        <name>NAD(+)</name>
        <dbReference type="ChEBI" id="CHEBI:57540"/>
    </ligand>
</feature>
<feature type="binding site" evidence="13">
    <location>
        <position position="262"/>
    </location>
    <ligand>
        <name>NAD(+)</name>
        <dbReference type="ChEBI" id="CHEBI:57540"/>
    </ligand>
</feature>
<keyword evidence="9" id="KW-1015">Disulfide bond</keyword>
<dbReference type="InterPro" id="IPR004099">
    <property type="entry name" value="Pyr_nucl-diS_OxRdtase_dimer"/>
</dbReference>
<proteinExistence type="inferred from homology"/>
<feature type="active site" description="Proton acceptor" evidence="12">
    <location>
        <position position="434"/>
    </location>
</feature>
<evidence type="ECO:0000256" key="9">
    <source>
        <dbReference type="ARBA" id="ARBA00023157"/>
    </source>
</evidence>
<feature type="binding site" evidence="13">
    <location>
        <position position="48"/>
    </location>
    <ligand>
        <name>FAD</name>
        <dbReference type="ChEBI" id="CHEBI:57692"/>
    </ligand>
</feature>
<dbReference type="InterPro" id="IPR006258">
    <property type="entry name" value="Lipoamide_DH"/>
</dbReference>
<evidence type="ECO:0000256" key="5">
    <source>
        <dbReference type="ARBA" id="ARBA00022630"/>
    </source>
</evidence>
<evidence type="ECO:0000256" key="1">
    <source>
        <dbReference type="ARBA" id="ARBA00004496"/>
    </source>
</evidence>
<dbReference type="RefSeq" id="WP_085544970.1">
    <property type="nucleotide sequence ID" value="NZ_FXBB01000022.1"/>
</dbReference>
<dbReference type="InterPro" id="IPR050151">
    <property type="entry name" value="Class-I_Pyr_Nuc-Dis_Oxidored"/>
</dbReference>
<dbReference type="InterPro" id="IPR012999">
    <property type="entry name" value="Pyr_OxRdtase_I_AS"/>
</dbReference>
<dbReference type="GO" id="GO:0050660">
    <property type="term" value="F:flavin adenine dinucleotide binding"/>
    <property type="evidence" value="ECO:0007669"/>
    <property type="project" value="InterPro"/>
</dbReference>
<feature type="binding site" evidence="13">
    <location>
        <position position="195"/>
    </location>
    <ligand>
        <name>NAD(+)</name>
        <dbReference type="ChEBI" id="CHEBI:57540"/>
    </ligand>
</feature>
<dbReference type="STRING" id="561720.SAMN06275492_12222"/>
<evidence type="ECO:0000256" key="7">
    <source>
        <dbReference type="ARBA" id="ARBA00023002"/>
    </source>
</evidence>
<name>A0A1X7K7M5_9BACT</name>
<evidence type="ECO:0000256" key="3">
    <source>
        <dbReference type="ARBA" id="ARBA00012608"/>
    </source>
</evidence>
<comment type="similarity">
    <text evidence="2 15">Belongs to the class-I pyridine nucleotide-disulfide oxidoreductase family.</text>
</comment>
<evidence type="ECO:0000256" key="14">
    <source>
        <dbReference type="PIRSR" id="PIRSR000350-4"/>
    </source>
</evidence>
<evidence type="ECO:0000259" key="17">
    <source>
        <dbReference type="Pfam" id="PF07992"/>
    </source>
</evidence>
<dbReference type="GO" id="GO:0004148">
    <property type="term" value="F:dihydrolipoyl dehydrogenase (NADH) activity"/>
    <property type="evidence" value="ECO:0007669"/>
    <property type="project" value="UniProtKB-EC"/>
</dbReference>
<evidence type="ECO:0000256" key="11">
    <source>
        <dbReference type="ARBA" id="ARBA00049187"/>
    </source>
</evidence>
<dbReference type="InterPro" id="IPR016156">
    <property type="entry name" value="FAD/NAD-linked_Rdtase_dimer_sf"/>
</dbReference>
<dbReference type="GO" id="GO:0006103">
    <property type="term" value="P:2-oxoglutarate metabolic process"/>
    <property type="evidence" value="ECO:0007669"/>
    <property type="project" value="TreeGrafter"/>
</dbReference>
<dbReference type="OrthoDB" id="1407at2"/>
<dbReference type="PRINTS" id="PR00411">
    <property type="entry name" value="PNDRDTASEI"/>
</dbReference>
<dbReference type="PRINTS" id="PR00368">
    <property type="entry name" value="FADPNR"/>
</dbReference>
<evidence type="ECO:0000256" key="12">
    <source>
        <dbReference type="PIRSR" id="PIRSR000350-2"/>
    </source>
</evidence>
<evidence type="ECO:0000256" key="10">
    <source>
        <dbReference type="ARBA" id="ARBA00023284"/>
    </source>
</evidence>
<feature type="binding site" evidence="13">
    <location>
        <begin position="135"/>
        <end position="137"/>
    </location>
    <ligand>
        <name>FAD</name>
        <dbReference type="ChEBI" id="CHEBI:57692"/>
    </ligand>
</feature>
<evidence type="ECO:0000313" key="18">
    <source>
        <dbReference type="EMBL" id="SMG36827.1"/>
    </source>
</evidence>
<evidence type="ECO:0000256" key="15">
    <source>
        <dbReference type="RuleBase" id="RU003692"/>
    </source>
</evidence>